<evidence type="ECO:0000256" key="1">
    <source>
        <dbReference type="ARBA" id="ARBA00006484"/>
    </source>
</evidence>
<keyword evidence="2" id="KW-0560">Oxidoreductase</keyword>
<proteinExistence type="inferred from homology"/>
<protein>
    <recommendedName>
        <fullName evidence="6">NAD(P)-dependent dehydrogenase, short-chain alcohol dehydrogenase family</fullName>
    </recommendedName>
</protein>
<accession>A0A1G8RJH9</accession>
<dbReference type="Pfam" id="PF00106">
    <property type="entry name" value="adh_short"/>
    <property type="match status" value="1"/>
</dbReference>
<organism evidence="4 5">
    <name type="scientific">Salimicrobium halophilum</name>
    <dbReference type="NCBI Taxonomy" id="86666"/>
    <lineage>
        <taxon>Bacteria</taxon>
        <taxon>Bacillati</taxon>
        <taxon>Bacillota</taxon>
        <taxon>Bacilli</taxon>
        <taxon>Bacillales</taxon>
        <taxon>Bacillaceae</taxon>
        <taxon>Salimicrobium</taxon>
    </lineage>
</organism>
<dbReference type="EMBL" id="FNEV01000002">
    <property type="protein sequence ID" value="SDJ17033.1"/>
    <property type="molecule type" value="Genomic_DNA"/>
</dbReference>
<dbReference type="PANTHER" id="PTHR42760">
    <property type="entry name" value="SHORT-CHAIN DEHYDROGENASES/REDUCTASES FAMILY MEMBER"/>
    <property type="match status" value="1"/>
</dbReference>
<dbReference type="NCBIfam" id="NF006132">
    <property type="entry name" value="PRK08277.1"/>
    <property type="match status" value="1"/>
</dbReference>
<dbReference type="PROSITE" id="PS00061">
    <property type="entry name" value="ADH_SHORT"/>
    <property type="match status" value="1"/>
</dbReference>
<dbReference type="InterPro" id="IPR036291">
    <property type="entry name" value="NAD(P)-bd_dom_sf"/>
</dbReference>
<dbReference type="InterPro" id="IPR002347">
    <property type="entry name" value="SDR_fam"/>
</dbReference>
<evidence type="ECO:0000256" key="3">
    <source>
        <dbReference type="RuleBase" id="RU000363"/>
    </source>
</evidence>
<name>A0A1G8RJH9_9BACI</name>
<dbReference type="PANTHER" id="PTHR42760:SF115">
    <property type="entry name" value="3-OXOACYL-[ACYL-CARRIER-PROTEIN] REDUCTASE FABG"/>
    <property type="match status" value="1"/>
</dbReference>
<dbReference type="SUPFAM" id="SSF51735">
    <property type="entry name" value="NAD(P)-binding Rossmann-fold domains"/>
    <property type="match status" value="1"/>
</dbReference>
<keyword evidence="5" id="KW-1185">Reference proteome</keyword>
<dbReference type="GO" id="GO:0016616">
    <property type="term" value="F:oxidoreductase activity, acting on the CH-OH group of donors, NAD or NADP as acceptor"/>
    <property type="evidence" value="ECO:0007669"/>
    <property type="project" value="UniProtKB-ARBA"/>
</dbReference>
<dbReference type="PRINTS" id="PR00081">
    <property type="entry name" value="GDHRDH"/>
</dbReference>
<dbReference type="InterPro" id="IPR020904">
    <property type="entry name" value="Sc_DH/Rdtase_CS"/>
</dbReference>
<dbReference type="FunFam" id="3.40.50.720:FF:000240">
    <property type="entry name" value="SDR family oxidoreductase"/>
    <property type="match status" value="1"/>
</dbReference>
<dbReference type="AlphaFoldDB" id="A0A1G8RJH9"/>
<comment type="similarity">
    <text evidence="1 3">Belongs to the short-chain dehydrogenases/reductases (SDR) family.</text>
</comment>
<dbReference type="STRING" id="86666.SAMN04490247_1068"/>
<evidence type="ECO:0008006" key="6">
    <source>
        <dbReference type="Google" id="ProtNLM"/>
    </source>
</evidence>
<dbReference type="GO" id="GO:0005975">
    <property type="term" value="P:carbohydrate metabolic process"/>
    <property type="evidence" value="ECO:0007669"/>
    <property type="project" value="UniProtKB-ARBA"/>
</dbReference>
<gene>
    <name evidence="4" type="ORF">SAMN04490247_1068</name>
</gene>
<evidence type="ECO:0000313" key="5">
    <source>
        <dbReference type="Proteomes" id="UP000199225"/>
    </source>
</evidence>
<dbReference type="Gene3D" id="3.40.50.720">
    <property type="entry name" value="NAD(P)-binding Rossmann-like Domain"/>
    <property type="match status" value="1"/>
</dbReference>
<evidence type="ECO:0000313" key="4">
    <source>
        <dbReference type="EMBL" id="SDJ17033.1"/>
    </source>
</evidence>
<evidence type="ECO:0000256" key="2">
    <source>
        <dbReference type="ARBA" id="ARBA00023002"/>
    </source>
</evidence>
<dbReference type="Proteomes" id="UP000199225">
    <property type="component" value="Unassembled WGS sequence"/>
</dbReference>
<dbReference type="RefSeq" id="WP_093192776.1">
    <property type="nucleotide sequence ID" value="NZ_FNEV01000002.1"/>
</dbReference>
<dbReference type="PRINTS" id="PR00080">
    <property type="entry name" value="SDRFAMILY"/>
</dbReference>
<reference evidence="5" key="1">
    <citation type="submission" date="2016-10" db="EMBL/GenBank/DDBJ databases">
        <authorList>
            <person name="Varghese N."/>
            <person name="Submissions S."/>
        </authorList>
    </citation>
    <scope>NUCLEOTIDE SEQUENCE [LARGE SCALE GENOMIC DNA]</scope>
    <source>
        <strain evidence="5">DSM 4771</strain>
    </source>
</reference>
<dbReference type="OrthoDB" id="9803333at2"/>
<sequence>MQLPFNIDLKGKVAVVTGGSGVLGSVLSKALAGAGAKVVVLARTQEKIDKVVADINNDGGEAYGYSVSVLDKNDLERVHKKVKEEVGPCSILINGAGGNHPKATASHDRFPKNADATGDKSFFDLDQQAISQVFDMNFLGTLLPSQVFGADMIDQEGATIINVSSMNAMRPLTRIPAYSGAKAAVSNFTQWLGVYFSEVGVRVNAIAPGFFSTEQNKDLLFNEDGSYSERAEKILSQTPDGRFGKPEELVGTLLWLVHTPSSGFVNGIVVPVDGGFSAYSGV</sequence>
<dbReference type="CDD" id="cd08935">
    <property type="entry name" value="mannonate_red_SDR_c"/>
    <property type="match status" value="1"/>
</dbReference>